<feature type="region of interest" description="Disordered" evidence="6">
    <location>
        <begin position="149"/>
        <end position="184"/>
    </location>
</feature>
<dbReference type="OrthoDB" id="776053at2759"/>
<comment type="similarity">
    <text evidence="1 5">Belongs to the Frigida family.</text>
</comment>
<organism evidence="7 8">
    <name type="scientific">Olea europaea subsp. europaea</name>
    <dbReference type="NCBI Taxonomy" id="158383"/>
    <lineage>
        <taxon>Eukaryota</taxon>
        <taxon>Viridiplantae</taxon>
        <taxon>Streptophyta</taxon>
        <taxon>Embryophyta</taxon>
        <taxon>Tracheophyta</taxon>
        <taxon>Spermatophyta</taxon>
        <taxon>Magnoliopsida</taxon>
        <taxon>eudicotyledons</taxon>
        <taxon>Gunneridae</taxon>
        <taxon>Pentapetalae</taxon>
        <taxon>asterids</taxon>
        <taxon>lamiids</taxon>
        <taxon>Lamiales</taxon>
        <taxon>Oleaceae</taxon>
        <taxon>Oleeae</taxon>
        <taxon>Olea</taxon>
    </lineage>
</organism>
<feature type="compositionally biased region" description="Polar residues" evidence="6">
    <location>
        <begin position="75"/>
        <end position="90"/>
    </location>
</feature>
<evidence type="ECO:0000256" key="4">
    <source>
        <dbReference type="ARBA" id="ARBA00023089"/>
    </source>
</evidence>
<comment type="caution">
    <text evidence="7">The sequence shown here is derived from an EMBL/GenBank/DDBJ whole genome shotgun (WGS) entry which is preliminary data.</text>
</comment>
<protein>
    <recommendedName>
        <fullName evidence="5">FRIGIDA-like protein</fullName>
    </recommendedName>
</protein>
<dbReference type="AlphaFoldDB" id="A0A8S0R0C2"/>
<dbReference type="PANTHER" id="PTHR31791:SF49">
    <property type="entry name" value="INACTIVE PROTEIN FRIGIDA"/>
    <property type="match status" value="1"/>
</dbReference>
<keyword evidence="4 5" id="KW-0287">Flowering</keyword>
<keyword evidence="3 5" id="KW-0221">Differentiation</keyword>
<dbReference type="PANTHER" id="PTHR31791">
    <property type="entry name" value="FRIGIDA-LIKE PROTEIN 3-RELATED"/>
    <property type="match status" value="1"/>
</dbReference>
<feature type="region of interest" description="Disordered" evidence="6">
    <location>
        <begin position="57"/>
        <end position="95"/>
    </location>
</feature>
<dbReference type="Gramene" id="OE9A108681T2">
    <property type="protein sequence ID" value="OE9A108681C2"/>
    <property type="gene ID" value="OE9A108681"/>
</dbReference>
<evidence type="ECO:0000256" key="3">
    <source>
        <dbReference type="ARBA" id="ARBA00022782"/>
    </source>
</evidence>
<accession>A0A8S0R0C2</accession>
<evidence type="ECO:0000256" key="5">
    <source>
        <dbReference type="RuleBase" id="RU364012"/>
    </source>
</evidence>
<sequence>MAVGLEKTVKSLHDCSNTENMAAELEKTVKSLHDWKNDSCPMTIVQRMVLFMKADTAPASTPTTTPPKQPEDTSPVANNSSDTPPQSQEVQPLPLPVSPPPHFMDSITELKTLSGALAAFHQCYDDIHNHLNSVKAAILSKLPPEKKDITTVPLSSSPSGELPLVSDGKKLPKEEPRPQPRKSELENLCKMMSSRGLRKYLATNLSDLPKLREEVPKALKLAMNPAKLALECFGKFFLQGCRAYTKDSPMIPAREASVFMLECFLLMMGMNDTLGVVNEVVTIEKEVKDEAENSAMAWRKRLVVEGGLHKACEIEARGLFLLVSCFGIPTSFKIEDIRDLLRASNTKEILGILQRSNVLMYKLSVSLEEMMKHNMEVVAVDFVYNFGLQDKFNPQTILISFLQESKESWEKAKQLAQGSSAALNVANKKQLAALKSVVECLEKHKIDPAKLLSGWQISSKIVALEKEIAAFDKKPGEKNAQKRRTDEIESSKRLKTQEAKHQRFTGHGLQQQVAADHVDSRRNLLDNGAPGHDVKYSVSTPVVYGGPSAGMLFEGMLPPSGVGMGVSASHCGHRPTGSHARSGDAALSARYAGQPSSVGLTRLYRPSLSLEGFPGMPNGSLVSAASRGSSSDLYQFANSVVESESYPSSNPPCTISTFPGALPAYHSSYL</sequence>
<dbReference type="Pfam" id="PF07899">
    <property type="entry name" value="Frigida"/>
    <property type="match status" value="1"/>
</dbReference>
<evidence type="ECO:0000313" key="8">
    <source>
        <dbReference type="Proteomes" id="UP000594638"/>
    </source>
</evidence>
<feature type="compositionally biased region" description="Low complexity" evidence="6">
    <location>
        <begin position="153"/>
        <end position="166"/>
    </location>
</feature>
<dbReference type="GO" id="GO:0030154">
    <property type="term" value="P:cell differentiation"/>
    <property type="evidence" value="ECO:0007669"/>
    <property type="project" value="UniProtKB-KW"/>
</dbReference>
<evidence type="ECO:0000256" key="1">
    <source>
        <dbReference type="ARBA" id="ARBA00008956"/>
    </source>
</evidence>
<dbReference type="EMBL" id="CACTIH010002029">
    <property type="protein sequence ID" value="CAA2971883.1"/>
    <property type="molecule type" value="Genomic_DNA"/>
</dbReference>
<feature type="compositionally biased region" description="Basic and acidic residues" evidence="6">
    <location>
        <begin position="167"/>
        <end position="184"/>
    </location>
</feature>
<evidence type="ECO:0000313" key="7">
    <source>
        <dbReference type="EMBL" id="CAA2971883.1"/>
    </source>
</evidence>
<evidence type="ECO:0000256" key="2">
    <source>
        <dbReference type="ARBA" id="ARBA00022473"/>
    </source>
</evidence>
<dbReference type="InterPro" id="IPR012474">
    <property type="entry name" value="Frigida"/>
</dbReference>
<dbReference type="Proteomes" id="UP000594638">
    <property type="component" value="Unassembled WGS sequence"/>
</dbReference>
<evidence type="ECO:0000256" key="6">
    <source>
        <dbReference type="SAM" id="MobiDB-lite"/>
    </source>
</evidence>
<feature type="compositionally biased region" description="Basic and acidic residues" evidence="6">
    <location>
        <begin position="474"/>
        <end position="501"/>
    </location>
</feature>
<proteinExistence type="inferred from homology"/>
<reference evidence="7 8" key="1">
    <citation type="submission" date="2019-12" db="EMBL/GenBank/DDBJ databases">
        <authorList>
            <person name="Alioto T."/>
            <person name="Alioto T."/>
            <person name="Gomez Garrido J."/>
        </authorList>
    </citation>
    <scope>NUCLEOTIDE SEQUENCE [LARGE SCALE GENOMIC DNA]</scope>
</reference>
<name>A0A8S0R0C2_OLEEU</name>
<feature type="region of interest" description="Disordered" evidence="6">
    <location>
        <begin position="474"/>
        <end position="512"/>
    </location>
</feature>
<dbReference type="GO" id="GO:0009908">
    <property type="term" value="P:flower development"/>
    <property type="evidence" value="ECO:0007669"/>
    <property type="project" value="UniProtKB-KW"/>
</dbReference>
<keyword evidence="8" id="KW-1185">Reference proteome</keyword>
<keyword evidence="2 5" id="KW-0217">Developmental protein</keyword>
<gene>
    <name evidence="7" type="ORF">OLEA9_A108681</name>
</gene>